<protein>
    <recommendedName>
        <fullName evidence="1">NEDD8-activating enzyme E1 catalytic subunit</fullName>
        <ecNumber evidence="1">6.2.1.64</ecNumber>
    </recommendedName>
</protein>
<dbReference type="EC" id="6.2.1.64" evidence="1"/>
<dbReference type="GO" id="GO:0005737">
    <property type="term" value="C:cytoplasm"/>
    <property type="evidence" value="ECO:0007669"/>
    <property type="project" value="TreeGrafter"/>
</dbReference>
<evidence type="ECO:0000313" key="4">
    <source>
        <dbReference type="Proteomes" id="UP000011082"/>
    </source>
</evidence>
<organism evidence="3 4">
    <name type="scientific">Vittaforma corneae (strain ATCC 50505)</name>
    <name type="common">Microsporidian parasite</name>
    <name type="synonym">Nosema corneum</name>
    <dbReference type="NCBI Taxonomy" id="993615"/>
    <lineage>
        <taxon>Eukaryota</taxon>
        <taxon>Fungi</taxon>
        <taxon>Fungi incertae sedis</taxon>
        <taxon>Microsporidia</taxon>
        <taxon>Nosematidae</taxon>
        <taxon>Vittaforma</taxon>
    </lineage>
</organism>
<dbReference type="AlphaFoldDB" id="L2GPR9"/>
<dbReference type="InterPro" id="IPR000594">
    <property type="entry name" value="ThiF_NAD_FAD-bd"/>
</dbReference>
<dbReference type="InterPro" id="IPR035985">
    <property type="entry name" value="Ubiquitin-activating_enz"/>
</dbReference>
<comment type="catalytic activity">
    <reaction evidence="1">
        <text>ATP + [NEDD8 protein] + [E1 NEDD8-activating enzyme]-L-cysteine = AMP + diphosphate + [E1 NEDD8-activating enzyme]-S-[NEDD8 protein]-yl-L-cysteine.</text>
        <dbReference type="EC" id="6.2.1.64"/>
    </reaction>
</comment>
<sequence>MSNPNVLIVGSGGLGSEVVKILKILKCSVTVIDYDTIETSNLNRQFYFQKEDAGKFKAKVVAEKTNSKYIIGKIEDTSSSFLGSFDVIFSCLDSVSSRMQMNYSFSHSKCKMMVDCGVEGLKAHAKRVTRATSCLYCIRDFYSDENAPFICSLKKLNQKITAENRNQVLKSIIFQKKEQIHVENNHSDPKYEEIYEEIVDRFNLNASDDLKTSLFEVKGMFENIIPNVCTINSICANLAVLLAFNAIKDDFVYFDGSSGIFTNAIEIEKDPTCFVCNLQH</sequence>
<dbReference type="GO" id="GO:0004792">
    <property type="term" value="F:thiosulfate-cyanide sulfurtransferase activity"/>
    <property type="evidence" value="ECO:0007669"/>
    <property type="project" value="TreeGrafter"/>
</dbReference>
<dbReference type="HOGENOM" id="CLU_013325_13_0_1"/>
<dbReference type="GO" id="GO:0008641">
    <property type="term" value="F:ubiquitin-like modifier activating enzyme activity"/>
    <property type="evidence" value="ECO:0007669"/>
    <property type="project" value="InterPro"/>
</dbReference>
<dbReference type="FunCoup" id="L2GPR9">
    <property type="interactions" value="315"/>
</dbReference>
<keyword evidence="1" id="KW-0067">ATP-binding</keyword>
<dbReference type="VEuPathDB" id="MicrosporidiaDB:VICG_00151"/>
<keyword evidence="1" id="KW-0436">Ligase</keyword>
<dbReference type="InterPro" id="IPR045886">
    <property type="entry name" value="ThiF/MoeB/HesA"/>
</dbReference>
<dbReference type="OrthoDB" id="10255449at2759"/>
<proteinExistence type="inferred from homology"/>
<evidence type="ECO:0000259" key="2">
    <source>
        <dbReference type="Pfam" id="PF00899"/>
    </source>
</evidence>
<dbReference type="GO" id="GO:0016779">
    <property type="term" value="F:nucleotidyltransferase activity"/>
    <property type="evidence" value="ECO:0007669"/>
    <property type="project" value="TreeGrafter"/>
</dbReference>
<accession>L2GPR9</accession>
<dbReference type="PANTHER" id="PTHR10953">
    <property type="entry name" value="UBIQUITIN-ACTIVATING ENZYME E1"/>
    <property type="match status" value="1"/>
</dbReference>
<keyword evidence="1" id="KW-0833">Ubl conjugation pathway</keyword>
<feature type="domain" description="THIF-type NAD/FAD binding fold" evidence="2">
    <location>
        <begin position="3"/>
        <end position="248"/>
    </location>
</feature>
<comment type="pathway">
    <text evidence="1">Protein modification; protein neddylation.</text>
</comment>
<dbReference type="Pfam" id="PF00899">
    <property type="entry name" value="ThiF"/>
    <property type="match status" value="1"/>
</dbReference>
<keyword evidence="4" id="KW-1185">Reference proteome</keyword>
<dbReference type="InParanoid" id="L2GPR9"/>
<keyword evidence="1" id="KW-0547">Nucleotide-binding</keyword>
<gene>
    <name evidence="3" type="ORF">VICG_00151</name>
</gene>
<dbReference type="EMBL" id="JH370130">
    <property type="protein sequence ID" value="ELA42836.1"/>
    <property type="molecule type" value="Genomic_DNA"/>
</dbReference>
<dbReference type="GO" id="GO:0045116">
    <property type="term" value="P:protein neddylation"/>
    <property type="evidence" value="ECO:0007669"/>
    <property type="project" value="UniProtKB-UniPathway"/>
</dbReference>
<comment type="similarity">
    <text evidence="1">Belongs to the ubiquitin-activating E1 family. UBA3 subfamily.</text>
</comment>
<dbReference type="SUPFAM" id="SSF69572">
    <property type="entry name" value="Activating enzymes of the ubiquitin-like proteins"/>
    <property type="match status" value="1"/>
</dbReference>
<dbReference type="PANTHER" id="PTHR10953:SF6">
    <property type="entry name" value="NEDD8-ACTIVATING ENZYME E1 CATALYTIC SUBUNIT"/>
    <property type="match status" value="1"/>
</dbReference>
<dbReference type="STRING" id="993615.L2GPR9"/>
<dbReference type="RefSeq" id="XP_007603604.1">
    <property type="nucleotide sequence ID" value="XM_007603542.1"/>
</dbReference>
<name>L2GPR9_VITCO</name>
<evidence type="ECO:0000256" key="1">
    <source>
        <dbReference type="RuleBase" id="RU368009"/>
    </source>
</evidence>
<comment type="function">
    <text evidence="1">Catalytic subunit of the dimeric E1 enzyme, which activates NEDD8.</text>
</comment>
<reference evidence="4" key="1">
    <citation type="submission" date="2011-05" db="EMBL/GenBank/DDBJ databases">
        <title>The genome sequence of Vittaforma corneae strain ATCC 50505.</title>
        <authorList>
            <consortium name="The Broad Institute Genome Sequencing Platform"/>
            <person name="Cuomo C."/>
            <person name="Didier E."/>
            <person name="Bowers L."/>
            <person name="Young S.K."/>
            <person name="Zeng Q."/>
            <person name="Gargeya S."/>
            <person name="Fitzgerald M."/>
            <person name="Haas B."/>
            <person name="Abouelleil A."/>
            <person name="Alvarado L."/>
            <person name="Arachchi H.M."/>
            <person name="Berlin A."/>
            <person name="Chapman S.B."/>
            <person name="Gearin G."/>
            <person name="Goldberg J."/>
            <person name="Griggs A."/>
            <person name="Gujja S."/>
            <person name="Hansen M."/>
            <person name="Heiman D."/>
            <person name="Howarth C."/>
            <person name="Larimer J."/>
            <person name="Lui A."/>
            <person name="MacDonald P.J.P."/>
            <person name="McCowen C."/>
            <person name="Montmayeur A."/>
            <person name="Murphy C."/>
            <person name="Neiman D."/>
            <person name="Pearson M."/>
            <person name="Priest M."/>
            <person name="Roberts A."/>
            <person name="Saif S."/>
            <person name="Shea T."/>
            <person name="Sisk P."/>
            <person name="Stolte C."/>
            <person name="Sykes S."/>
            <person name="Wortman J."/>
            <person name="Nusbaum C."/>
            <person name="Birren B."/>
        </authorList>
    </citation>
    <scope>NUCLEOTIDE SEQUENCE [LARGE SCALE GENOMIC DNA]</scope>
    <source>
        <strain evidence="4">ATCC 50505</strain>
    </source>
</reference>
<dbReference type="Gene3D" id="3.40.50.720">
    <property type="entry name" value="NAD(P)-binding Rossmann-like Domain"/>
    <property type="match status" value="1"/>
</dbReference>
<dbReference type="Proteomes" id="UP000011082">
    <property type="component" value="Unassembled WGS sequence"/>
</dbReference>
<dbReference type="UniPathway" id="UPA00885"/>
<dbReference type="OMA" id="NACYIAS"/>
<dbReference type="GeneID" id="19880869"/>
<evidence type="ECO:0000313" key="3">
    <source>
        <dbReference type="EMBL" id="ELA42836.1"/>
    </source>
</evidence>